<keyword evidence="10 16" id="KW-0472">Membrane</keyword>
<evidence type="ECO:0000256" key="3">
    <source>
        <dbReference type="ARBA" id="ARBA00010260"/>
    </source>
</evidence>
<dbReference type="AlphaFoldDB" id="A0A2I4D5C3"/>
<dbReference type="GO" id="GO:0009986">
    <property type="term" value="C:cell surface"/>
    <property type="evidence" value="ECO:0007669"/>
    <property type="project" value="TreeGrafter"/>
</dbReference>
<dbReference type="RefSeq" id="XP_013887446.1">
    <property type="nucleotide sequence ID" value="XM_014031992.1"/>
</dbReference>
<evidence type="ECO:0000256" key="2">
    <source>
        <dbReference type="ARBA" id="ARBA00004609"/>
    </source>
</evidence>
<sequence length="549" mass="61066">MDSFIIAALALCSLTAPACGDKGSSKAKSCSNFRTFYKGKHFPMDGVPQSEISGEHLHICSQGYTCCTSVMEDNLALLSSREMEAVFKNASRSLQASLAGQRKAFDGYAVELLNRSMISLQETFSSTWGYVYFENSQVFSDLYQDLSDYYKGSTTNVNLEEVLNEFWAKLMEKLFYVANKQSSIGEDYLDCVSKQLETLRPFGDTSHKMTIQVTHTFVAARSFLQGLVISEDVVRRVSQVQLSKDCMRATMKMAYCPHCHGMLFAQPCSNYCSNVVKGCLANQADLNPEWTRLADTMIEVAKSRLEDMDSVILSLPSHISEAMSAMMENIGTINSKVYLACGNLRKEGASSSGVEEIMKNGRVTVEDRLGDSSNKMIKLLSTVTTKLKDVRSHWISLPSIFCRDRVAQGAGAEDKCWNGISRARYLPEVMGDGLASQINNPEVEIDITKPDMMIRRQIMQLKIMTHRLKNALNGYDVDFQDTSDDVSGSGSGTCADEMCSRGTRLVIPTSDRPRFFNPPENEKVKGSAQQHFPSAIIHLLSLLILLLQR</sequence>
<dbReference type="GO" id="GO:0040037">
    <property type="term" value="P:negative regulation of fibroblast growth factor receptor signaling pathway"/>
    <property type="evidence" value="ECO:0007669"/>
    <property type="project" value="TreeGrafter"/>
</dbReference>
<dbReference type="InterPro" id="IPR019803">
    <property type="entry name" value="Glypican_CS"/>
</dbReference>
<keyword evidence="6" id="KW-0964">Secreted</keyword>
<keyword evidence="12" id="KW-0325">Glycoprotein</keyword>
<evidence type="ECO:0000313" key="19">
    <source>
        <dbReference type="RefSeq" id="XP_013887446.1"/>
    </source>
</evidence>
<keyword evidence="9 16" id="KW-0654">Proteoglycan</keyword>
<keyword evidence="5" id="KW-1003">Cell membrane</keyword>
<dbReference type="GO" id="GO:0016477">
    <property type="term" value="P:cell migration"/>
    <property type="evidence" value="ECO:0007669"/>
    <property type="project" value="TreeGrafter"/>
</dbReference>
<evidence type="ECO:0000256" key="1">
    <source>
        <dbReference type="ARBA" id="ARBA00004239"/>
    </source>
</evidence>
<evidence type="ECO:0000256" key="9">
    <source>
        <dbReference type="ARBA" id="ARBA00022974"/>
    </source>
</evidence>
<gene>
    <name evidence="19" type="primary">gpc1b</name>
</gene>
<comment type="function">
    <text evidence="16">Cell surface proteoglycan.</text>
</comment>
<dbReference type="GO" id="GO:0005576">
    <property type="term" value="C:extracellular region"/>
    <property type="evidence" value="ECO:0007669"/>
    <property type="project" value="UniProtKB-SubCell"/>
</dbReference>
<keyword evidence="18" id="KW-1185">Reference proteome</keyword>
<proteinExistence type="inferred from homology"/>
<dbReference type="InterPro" id="IPR001863">
    <property type="entry name" value="Glypican"/>
</dbReference>
<name>A0A2I4D5C3_AUSLI</name>
<evidence type="ECO:0000256" key="8">
    <source>
        <dbReference type="ARBA" id="ARBA00022729"/>
    </source>
</evidence>
<comment type="subcellular location">
    <subcellularLocation>
        <location evidence="2 16">Cell membrane</location>
        <topology evidence="2 16">Lipid-anchor</topology>
        <topology evidence="2 16">GPI-anchor</topology>
    </subcellularLocation>
    <subcellularLocation>
        <location evidence="1">Secreted</location>
        <location evidence="1">Extracellular space</location>
    </subcellularLocation>
</comment>
<dbReference type="PROSITE" id="PS01207">
    <property type="entry name" value="GLYPICAN"/>
    <property type="match status" value="1"/>
</dbReference>
<keyword evidence="13 16" id="KW-0357">Heparan sulfate</keyword>
<dbReference type="STRING" id="52670.A0A2I4D5C3"/>
<evidence type="ECO:0000256" key="12">
    <source>
        <dbReference type="ARBA" id="ARBA00023180"/>
    </source>
</evidence>
<dbReference type="Proteomes" id="UP000192220">
    <property type="component" value="Unplaced"/>
</dbReference>
<evidence type="ECO:0000256" key="13">
    <source>
        <dbReference type="ARBA" id="ARBA00023207"/>
    </source>
</evidence>
<organism evidence="18 19">
    <name type="scientific">Austrofundulus limnaeus</name>
    <name type="common">Annual killifish</name>
    <dbReference type="NCBI Taxonomy" id="52670"/>
    <lineage>
        <taxon>Eukaryota</taxon>
        <taxon>Metazoa</taxon>
        <taxon>Chordata</taxon>
        <taxon>Craniata</taxon>
        <taxon>Vertebrata</taxon>
        <taxon>Euteleostomi</taxon>
        <taxon>Actinopterygii</taxon>
        <taxon>Neopterygii</taxon>
        <taxon>Teleostei</taxon>
        <taxon>Neoteleostei</taxon>
        <taxon>Acanthomorphata</taxon>
        <taxon>Ovalentaria</taxon>
        <taxon>Atherinomorphae</taxon>
        <taxon>Cyprinodontiformes</taxon>
        <taxon>Rivulidae</taxon>
        <taxon>Austrofundulus</taxon>
    </lineage>
</organism>
<keyword evidence="14 16" id="KW-0449">Lipoprotein</keyword>
<evidence type="ECO:0000256" key="17">
    <source>
        <dbReference type="SAM" id="SignalP"/>
    </source>
</evidence>
<evidence type="ECO:0000256" key="16">
    <source>
        <dbReference type="RuleBase" id="RU003519"/>
    </source>
</evidence>
<evidence type="ECO:0000256" key="14">
    <source>
        <dbReference type="ARBA" id="ARBA00023288"/>
    </source>
</evidence>
<dbReference type="GO" id="GO:0005886">
    <property type="term" value="C:plasma membrane"/>
    <property type="evidence" value="ECO:0007669"/>
    <property type="project" value="UniProtKB-SubCell"/>
</dbReference>
<dbReference type="OrthoDB" id="10010764at2759"/>
<feature type="chain" id="PRO_5014165904" description="Glypican-1" evidence="17">
    <location>
        <begin position="21"/>
        <end position="549"/>
    </location>
</feature>
<dbReference type="GO" id="GO:0017134">
    <property type="term" value="F:fibroblast growth factor binding"/>
    <property type="evidence" value="ECO:0007669"/>
    <property type="project" value="TreeGrafter"/>
</dbReference>
<evidence type="ECO:0000256" key="15">
    <source>
        <dbReference type="RuleBase" id="RU003518"/>
    </source>
</evidence>
<dbReference type="KEGG" id="alim:106535096"/>
<evidence type="ECO:0000313" key="18">
    <source>
        <dbReference type="Proteomes" id="UP000192220"/>
    </source>
</evidence>
<dbReference type="PANTHER" id="PTHR10822:SF8">
    <property type="entry name" value="GLYPICAN-1"/>
    <property type="match status" value="1"/>
</dbReference>
<reference evidence="19" key="1">
    <citation type="submission" date="2025-08" db="UniProtKB">
        <authorList>
            <consortium name="RefSeq"/>
        </authorList>
    </citation>
    <scope>IDENTIFICATION</scope>
</reference>
<dbReference type="GO" id="GO:0045202">
    <property type="term" value="C:synapse"/>
    <property type="evidence" value="ECO:0007669"/>
    <property type="project" value="TreeGrafter"/>
</dbReference>
<dbReference type="InParanoid" id="A0A2I4D5C3"/>
<evidence type="ECO:0000256" key="11">
    <source>
        <dbReference type="ARBA" id="ARBA00023157"/>
    </source>
</evidence>
<dbReference type="CTD" id="393995"/>
<dbReference type="GO" id="GO:1905475">
    <property type="term" value="P:regulation of protein localization to membrane"/>
    <property type="evidence" value="ECO:0007669"/>
    <property type="project" value="TreeGrafter"/>
</dbReference>
<protein>
    <recommendedName>
        <fullName evidence="4">Glypican-1</fullName>
    </recommendedName>
</protein>
<dbReference type="GO" id="GO:0098552">
    <property type="term" value="C:side of membrane"/>
    <property type="evidence" value="ECO:0007669"/>
    <property type="project" value="UniProtKB-KW"/>
</dbReference>
<evidence type="ECO:0000256" key="10">
    <source>
        <dbReference type="ARBA" id="ARBA00023136"/>
    </source>
</evidence>
<feature type="signal peptide" evidence="17">
    <location>
        <begin position="1"/>
        <end position="20"/>
    </location>
</feature>
<evidence type="ECO:0000256" key="5">
    <source>
        <dbReference type="ARBA" id="ARBA00022475"/>
    </source>
</evidence>
<keyword evidence="7 16" id="KW-0336">GPI-anchor</keyword>
<dbReference type="Pfam" id="PF01153">
    <property type="entry name" value="Glypican"/>
    <property type="match status" value="1"/>
</dbReference>
<evidence type="ECO:0000256" key="6">
    <source>
        <dbReference type="ARBA" id="ARBA00022525"/>
    </source>
</evidence>
<evidence type="ECO:0000256" key="4">
    <source>
        <dbReference type="ARBA" id="ARBA00014714"/>
    </source>
</evidence>
<keyword evidence="11" id="KW-1015">Disulfide bond</keyword>
<evidence type="ECO:0000256" key="7">
    <source>
        <dbReference type="ARBA" id="ARBA00022622"/>
    </source>
</evidence>
<keyword evidence="8 17" id="KW-0732">Signal</keyword>
<accession>A0A2I4D5C3</accession>
<dbReference type="PANTHER" id="PTHR10822">
    <property type="entry name" value="GLYPICAN"/>
    <property type="match status" value="1"/>
</dbReference>
<comment type="similarity">
    <text evidence="3 15">Belongs to the glypican family.</text>
</comment>